<dbReference type="Pfam" id="PF13174">
    <property type="entry name" value="TPR_6"/>
    <property type="match status" value="1"/>
</dbReference>
<dbReference type="Gene3D" id="1.25.40.10">
    <property type="entry name" value="Tetratricopeptide repeat domain"/>
    <property type="match status" value="1"/>
</dbReference>
<accession>A0A7V5H349</accession>
<gene>
    <name evidence="1" type="ORF">ENL21_04225</name>
</gene>
<evidence type="ECO:0000313" key="1">
    <source>
        <dbReference type="EMBL" id="HHE54964.1"/>
    </source>
</evidence>
<dbReference type="InterPro" id="IPR019734">
    <property type="entry name" value="TPR_rpt"/>
</dbReference>
<comment type="caution">
    <text evidence="1">The sequence shown here is derived from an EMBL/GenBank/DDBJ whole genome shotgun (WGS) entry which is preliminary data.</text>
</comment>
<proteinExistence type="predicted"/>
<dbReference type="InterPro" id="IPR011990">
    <property type="entry name" value="TPR-like_helical_dom_sf"/>
</dbReference>
<protein>
    <recommendedName>
        <fullName evidence="2">Tetratricopeptide repeat protein</fullName>
    </recommendedName>
</protein>
<organism evidence="1">
    <name type="scientific">Caldithrix abyssi</name>
    <dbReference type="NCBI Taxonomy" id="187145"/>
    <lineage>
        <taxon>Bacteria</taxon>
        <taxon>Pseudomonadati</taxon>
        <taxon>Calditrichota</taxon>
        <taxon>Calditrichia</taxon>
        <taxon>Calditrichales</taxon>
        <taxon>Calditrichaceae</taxon>
        <taxon>Caldithrix</taxon>
    </lineage>
</organism>
<sequence length="75" mass="9012">MEAIVAHVLKQNPDYVNIDHLLFMLAAIQEKQHQWQKAFDTYRLVISNYPNSFWVEVSRERARLLKEKLNKEQMP</sequence>
<dbReference type="Proteomes" id="UP000886111">
    <property type="component" value="Unassembled WGS sequence"/>
</dbReference>
<reference evidence="1" key="1">
    <citation type="journal article" date="2020" name="mSystems">
        <title>Genome- and Community-Level Interaction Insights into Carbon Utilization and Element Cycling Functions of Hydrothermarchaeota in Hydrothermal Sediment.</title>
        <authorList>
            <person name="Zhou Z."/>
            <person name="Liu Y."/>
            <person name="Xu W."/>
            <person name="Pan J."/>
            <person name="Luo Z.H."/>
            <person name="Li M."/>
        </authorList>
    </citation>
    <scope>NUCLEOTIDE SEQUENCE [LARGE SCALE GENOMIC DNA]</scope>
    <source>
        <strain evidence="1">HyVt-76</strain>
    </source>
</reference>
<dbReference type="AlphaFoldDB" id="A0A7V5H349"/>
<name>A0A7V5H349_CALAY</name>
<dbReference type="SUPFAM" id="SSF48452">
    <property type="entry name" value="TPR-like"/>
    <property type="match status" value="1"/>
</dbReference>
<evidence type="ECO:0008006" key="2">
    <source>
        <dbReference type="Google" id="ProtNLM"/>
    </source>
</evidence>
<dbReference type="EMBL" id="DRTD01000316">
    <property type="protein sequence ID" value="HHE54964.1"/>
    <property type="molecule type" value="Genomic_DNA"/>
</dbReference>